<sequence>MTLSPHPPVDFRTDQARADLARVIRAGAPSVASRIARLVPGASGTASTLHDIRAGGPVTEAQITPALDVLAYASALPDDDFPAFLWANAVLLTALLDGAAPADCLSEHWDAFADSYRLASDADRAALANGFARAKELRHLSADAAPAPADRLTRGREAVLAQLAPLARDLAPEVVAAARAAGETTRPTLAVAMERSDAALAAFAMIHICLSTDREGNAASAWPELSAWLETCPDPVRRPLVHAVRWLYETLPDWVAAPRQENGRVPSTVIIPDV</sequence>
<keyword evidence="2" id="KW-1185">Reference proteome</keyword>
<organism evidence="1 2">
    <name type="scientific">Roseivivax marinus</name>
    <dbReference type="NCBI Taxonomy" id="1379903"/>
    <lineage>
        <taxon>Bacteria</taxon>
        <taxon>Pseudomonadati</taxon>
        <taxon>Pseudomonadota</taxon>
        <taxon>Alphaproteobacteria</taxon>
        <taxon>Rhodobacterales</taxon>
        <taxon>Roseobacteraceae</taxon>
        <taxon>Roseivivax</taxon>
    </lineage>
</organism>
<dbReference type="STRING" id="1379903.ATO8_10528"/>
<proteinExistence type="predicted"/>
<name>W4HKP3_9RHOB</name>
<reference evidence="1 2" key="1">
    <citation type="journal article" date="2014" name="Antonie Van Leeuwenhoek">
        <title>Roseivivax atlanticus sp. nov., isolated from surface seawater of the Atlantic Ocean.</title>
        <authorList>
            <person name="Li G."/>
            <person name="Lai Q."/>
            <person name="Liu X."/>
            <person name="Sun F."/>
            <person name="Shao Z."/>
        </authorList>
    </citation>
    <scope>NUCLEOTIDE SEQUENCE [LARGE SCALE GENOMIC DNA]</scope>
    <source>
        <strain evidence="1 2">22II-s10s</strain>
    </source>
</reference>
<protein>
    <submittedName>
        <fullName evidence="1">Uncharacterized protein</fullName>
    </submittedName>
</protein>
<accession>W4HKP3</accession>
<evidence type="ECO:0000313" key="1">
    <source>
        <dbReference type="EMBL" id="ETW12973.1"/>
    </source>
</evidence>
<dbReference type="Proteomes" id="UP000019063">
    <property type="component" value="Unassembled WGS sequence"/>
</dbReference>
<dbReference type="RefSeq" id="WP_043844414.1">
    <property type="nucleotide sequence ID" value="NZ_AQQW01000005.1"/>
</dbReference>
<comment type="caution">
    <text evidence="1">The sequence shown here is derived from an EMBL/GenBank/DDBJ whole genome shotgun (WGS) entry which is preliminary data.</text>
</comment>
<gene>
    <name evidence="1" type="ORF">ATO8_10528</name>
</gene>
<evidence type="ECO:0000313" key="2">
    <source>
        <dbReference type="Proteomes" id="UP000019063"/>
    </source>
</evidence>
<dbReference type="AlphaFoldDB" id="W4HKP3"/>
<dbReference type="EMBL" id="AQQW01000005">
    <property type="protein sequence ID" value="ETW12973.1"/>
    <property type="molecule type" value="Genomic_DNA"/>
</dbReference>